<dbReference type="Proteomes" id="UP001184376">
    <property type="component" value="Unassembled WGS sequence"/>
</dbReference>
<gene>
    <name evidence="1" type="ORF">J2795_002102</name>
</gene>
<protein>
    <submittedName>
        <fullName evidence="1">DNA-binding CsgD family transcriptional regulator</fullName>
    </submittedName>
</protein>
<evidence type="ECO:0000313" key="2">
    <source>
        <dbReference type="Proteomes" id="UP001184376"/>
    </source>
</evidence>
<accession>A0ACC6IUP4</accession>
<evidence type="ECO:0000313" key="1">
    <source>
        <dbReference type="EMBL" id="MDR6441402.1"/>
    </source>
</evidence>
<dbReference type="EMBL" id="JAVDRG010000002">
    <property type="protein sequence ID" value="MDR6441402.1"/>
    <property type="molecule type" value="Genomic_DNA"/>
</dbReference>
<sequence length="410" mass="48295">MMKTFFLFISLFAFFITNAQTDSNQDMKSVMCYLKYNKFDKAERIIDENFIHSSDDSKKVIGYIGLSLHYDALHQSQERMELLKDANEIAKKTKRSLDLAYVEYGYAKYHLGRKEFDLFLQDYDNGFAILKGLKNEKFLISMFYNLKAKYLINTNSNEGKNLKDIKETSIKAVEYAVESEIPLLIDVESDNKSLEIFYHINQKNQLIKELIAKNKRDIKQKYTFLIMTLFSGAGILFLIFTLQYKQKINRHNTNLLTTEKEYLKEQYRILTLQSERLQKQTIVTSLQLNSKNVVLNELKNNIENNNIHLKKILKEDQLKDHDFNELQLMAKEVHPNFFNRIQKISKNKLTHLDLKYAAYIYLNMNNFQISNILKVDPKTVRVTKYRLKQKIGLNKEDDLCGFIQSIAEII</sequence>
<keyword evidence="2" id="KW-1185">Reference proteome</keyword>
<comment type="caution">
    <text evidence="1">The sequence shown here is derived from an EMBL/GenBank/DDBJ whole genome shotgun (WGS) entry which is preliminary data.</text>
</comment>
<proteinExistence type="predicted"/>
<organism evidence="1 2">
    <name type="scientific">Chryseobacterium bernardetii</name>
    <dbReference type="NCBI Taxonomy" id="1241978"/>
    <lineage>
        <taxon>Bacteria</taxon>
        <taxon>Pseudomonadati</taxon>
        <taxon>Bacteroidota</taxon>
        <taxon>Flavobacteriia</taxon>
        <taxon>Flavobacteriales</taxon>
        <taxon>Weeksellaceae</taxon>
        <taxon>Chryseobacterium group</taxon>
        <taxon>Chryseobacterium</taxon>
    </lineage>
</organism>
<keyword evidence="1" id="KW-0238">DNA-binding</keyword>
<reference evidence="1" key="1">
    <citation type="submission" date="2023-07" db="EMBL/GenBank/DDBJ databases">
        <title>Sorghum-associated microbial communities from plants grown in Nebraska, USA.</title>
        <authorList>
            <person name="Schachtman D."/>
        </authorList>
    </citation>
    <scope>NUCLEOTIDE SEQUENCE</scope>
    <source>
        <strain evidence="1">DS1280</strain>
    </source>
</reference>
<name>A0ACC6IUP4_9FLAO</name>